<feature type="domain" description="Aminomethyltransferase C-terminal" evidence="4">
    <location>
        <begin position="772"/>
        <end position="851"/>
    </location>
</feature>
<dbReference type="Pfam" id="PF01266">
    <property type="entry name" value="DAO"/>
    <property type="match status" value="1"/>
</dbReference>
<proteinExistence type="inferred from homology"/>
<dbReference type="Gene3D" id="3.30.70.1400">
    <property type="entry name" value="Aminomethyltransferase beta-barrel domains"/>
    <property type="match status" value="1"/>
</dbReference>
<dbReference type="InterPro" id="IPR013977">
    <property type="entry name" value="GcvT_C"/>
</dbReference>
<dbReference type="Pfam" id="PF08669">
    <property type="entry name" value="GCV_T_C"/>
    <property type="match status" value="1"/>
</dbReference>
<dbReference type="InterPro" id="IPR006222">
    <property type="entry name" value="GCVT_N"/>
</dbReference>
<dbReference type="Pfam" id="PF01571">
    <property type="entry name" value="GCV_T"/>
    <property type="match status" value="1"/>
</dbReference>
<reference evidence="6 7" key="1">
    <citation type="submission" date="2019-10" db="EMBL/GenBank/DDBJ databases">
        <title>Rubrobacter sp nov SCSIO 52090 isolated from a deep-sea sediment in the South China Sea.</title>
        <authorList>
            <person name="Chen R.W."/>
        </authorList>
    </citation>
    <scope>NUCLEOTIDE SEQUENCE [LARGE SCALE GENOMIC DNA]</scope>
    <source>
        <strain evidence="6 7">SCSIO 52909</strain>
    </source>
</reference>
<dbReference type="KEGG" id="rub:GBA63_03815"/>
<evidence type="ECO:0000259" key="2">
    <source>
        <dbReference type="Pfam" id="PF01266"/>
    </source>
</evidence>
<dbReference type="PANTHER" id="PTHR43757:SF2">
    <property type="entry name" value="AMINOMETHYLTRANSFERASE, MITOCHONDRIAL"/>
    <property type="match status" value="1"/>
</dbReference>
<dbReference type="Gene3D" id="3.50.50.60">
    <property type="entry name" value="FAD/NAD(P)-binding domain"/>
    <property type="match status" value="1"/>
</dbReference>
<keyword evidence="7" id="KW-1185">Reference proteome</keyword>
<feature type="domain" description="FAD dependent oxidoreductase central" evidence="5">
    <location>
        <begin position="417"/>
        <end position="472"/>
    </location>
</feature>
<evidence type="ECO:0000256" key="1">
    <source>
        <dbReference type="ARBA" id="ARBA00008609"/>
    </source>
</evidence>
<evidence type="ECO:0000259" key="3">
    <source>
        <dbReference type="Pfam" id="PF01571"/>
    </source>
</evidence>
<gene>
    <name evidence="6" type="ORF">GBA63_03815</name>
</gene>
<dbReference type="EMBL" id="CP045119">
    <property type="protein sequence ID" value="QIN81862.1"/>
    <property type="molecule type" value="Genomic_DNA"/>
</dbReference>
<dbReference type="Pfam" id="PF16350">
    <property type="entry name" value="FAO_M"/>
    <property type="match status" value="1"/>
</dbReference>
<dbReference type="InterPro" id="IPR027266">
    <property type="entry name" value="TrmE/GcvT-like"/>
</dbReference>
<dbReference type="PANTHER" id="PTHR43757">
    <property type="entry name" value="AMINOMETHYLTRANSFERASE"/>
    <property type="match status" value="1"/>
</dbReference>
<evidence type="ECO:0000313" key="7">
    <source>
        <dbReference type="Proteomes" id="UP000501452"/>
    </source>
</evidence>
<dbReference type="InterPro" id="IPR029043">
    <property type="entry name" value="GcvT/YgfZ_C"/>
</dbReference>
<name>A0A6G8Q5X2_9ACTN</name>
<dbReference type="SUPFAM" id="SSF103025">
    <property type="entry name" value="Folate-binding domain"/>
    <property type="match status" value="1"/>
</dbReference>
<feature type="domain" description="GCVT N-terminal" evidence="3">
    <location>
        <begin position="475"/>
        <end position="753"/>
    </location>
</feature>
<dbReference type="Gene3D" id="3.30.9.10">
    <property type="entry name" value="D-Amino Acid Oxidase, subunit A, domain 2"/>
    <property type="match status" value="1"/>
</dbReference>
<evidence type="ECO:0000259" key="5">
    <source>
        <dbReference type="Pfam" id="PF16350"/>
    </source>
</evidence>
<evidence type="ECO:0000259" key="4">
    <source>
        <dbReference type="Pfam" id="PF08669"/>
    </source>
</evidence>
<dbReference type="Gene3D" id="3.30.1360.120">
    <property type="entry name" value="Probable tRNA modification gtpase trme, domain 1"/>
    <property type="match status" value="1"/>
</dbReference>
<dbReference type="InterPro" id="IPR006076">
    <property type="entry name" value="FAD-dep_OxRdtase"/>
</dbReference>
<dbReference type="SUPFAM" id="SSF101790">
    <property type="entry name" value="Aminomethyltransferase beta-barrel domain"/>
    <property type="match status" value="1"/>
</dbReference>
<protein>
    <submittedName>
        <fullName evidence="6">FAD-dependent oxidoreductase</fullName>
    </submittedName>
</protein>
<accession>A0A6G8Q5X2</accession>
<evidence type="ECO:0000313" key="6">
    <source>
        <dbReference type="EMBL" id="QIN81862.1"/>
    </source>
</evidence>
<dbReference type="Gene3D" id="2.40.30.110">
    <property type="entry name" value="Aminomethyltransferase beta-barrel domains"/>
    <property type="match status" value="1"/>
</dbReference>
<dbReference type="Proteomes" id="UP000501452">
    <property type="component" value="Chromosome"/>
</dbReference>
<dbReference type="SUPFAM" id="SSF54373">
    <property type="entry name" value="FAD-linked reductases, C-terminal domain"/>
    <property type="match status" value="1"/>
</dbReference>
<dbReference type="InterPro" id="IPR032503">
    <property type="entry name" value="FAO_M"/>
</dbReference>
<organism evidence="6 7">
    <name type="scientific">Rubrobacter tropicus</name>
    <dbReference type="NCBI Taxonomy" id="2653851"/>
    <lineage>
        <taxon>Bacteria</taxon>
        <taxon>Bacillati</taxon>
        <taxon>Actinomycetota</taxon>
        <taxon>Rubrobacteria</taxon>
        <taxon>Rubrobacterales</taxon>
        <taxon>Rubrobacteraceae</taxon>
        <taxon>Rubrobacter</taxon>
    </lineage>
</organism>
<feature type="domain" description="FAD dependent oxidoreductase" evidence="2">
    <location>
        <begin position="52"/>
        <end position="414"/>
    </location>
</feature>
<dbReference type="AlphaFoldDB" id="A0A6G8Q5X2"/>
<comment type="similarity">
    <text evidence="1">Belongs to the GcvT family.</text>
</comment>
<dbReference type="SUPFAM" id="SSF51905">
    <property type="entry name" value="FAD/NAD(P)-binding domain"/>
    <property type="match status" value="1"/>
</dbReference>
<dbReference type="InterPro" id="IPR036188">
    <property type="entry name" value="FAD/NAD-bd_sf"/>
</dbReference>
<dbReference type="InterPro" id="IPR028896">
    <property type="entry name" value="GcvT/YgfZ/DmdA"/>
</dbReference>
<sequence length="859" mass="94257">MLLVPYIGKRCAIRNRNRRRAPIGGGAVYSLSITRGDGGADGGSAVEHSASVVVIGAGIVGCSAAEHLTGLGWRDVVVLDQGPLFEAGGSTSHAPGLVFQTNPSKTMTELAAYGVKRYSGLDVDGEPCFYPVGSIEVAATPERLKDLKRKHGIATSWGVESGLLSPTECAEKSPLLDKDRIYGGLYVPSDGLAKGVRVSEAMAREARGRGAKFYGETEVTGVEVRNGRVRAVETSRGRIETENILSCAGMWGPRVGRMAGAFVPLLTPMQHQYAWTTPVPGLEADSEESDHVILRHQDHSMYFRQEGERYGIGSYRHRSMPVSPEKIGGYEAGETMPSLMPFTPEDFEGPWEESRRLMPALRETQIERGINGLFSFTPDGGSLLGESREARGFWMAEAVWVTHAAGAARMIAEWMTDGAPSIDPSAVDVHRFDEFQRSPSYVLARSSQSFQEVYDIIHPQQPMEEPRPLRTSPFYIRQKELGAYFLEASGWERPQWYGANDSLLAEYEVPEMEEWAGRYWSPIVGAEHLAARERVALFDMASLKKAEVTGPGALRFLQKLNTNQLDRPVGSVTYTLMLDGKAGVRSDITVARLAEDHFQLGLNGPRDIEWMGRHLPDDGSVRVRDISGGTCCVGVWGPYARELVQELSPDDLSNEAFGFFKARRIHVGEVPVVALRVSYVGELGWELYASADLGLRLWDLLYRAGRPLGLIPAGRGAFNGLRLEKGYRSWGADMTTEHDPYEAGLGFAVKPDKGDFVGREALLRRRQEGPRRRLSCLLLDDPNVVVMGGEPVYADGAPVGYVTSAAYGYSIGQSIAYAWLPPALSEEGQKVEVEYFGERHGATVAGEPLFDPAMKRMRG</sequence>